<dbReference type="InterPro" id="IPR013212">
    <property type="entry name" value="Mad3/Bub1_I"/>
</dbReference>
<dbReference type="EMBL" id="CAMXCT030002029">
    <property type="protein sequence ID" value="CAL4782385.1"/>
    <property type="molecule type" value="Genomic_DNA"/>
</dbReference>
<accession>A0A9P1G072</accession>
<dbReference type="AlphaFoldDB" id="A0A9P1G072"/>
<dbReference type="EMBL" id="CAMXCT010002029">
    <property type="protein sequence ID" value="CAI3995073.1"/>
    <property type="molecule type" value="Genomic_DNA"/>
</dbReference>
<keyword evidence="5" id="KW-1185">Reference proteome</keyword>
<evidence type="ECO:0000256" key="1">
    <source>
        <dbReference type="SAM" id="MobiDB-lite"/>
    </source>
</evidence>
<dbReference type="Proteomes" id="UP001152797">
    <property type="component" value="Unassembled WGS sequence"/>
</dbReference>
<name>A0A9P1G072_9DINO</name>
<dbReference type="Pfam" id="PF08311">
    <property type="entry name" value="Mad3_BUB1_I"/>
    <property type="match status" value="1"/>
</dbReference>
<feature type="non-terminal residue" evidence="3">
    <location>
        <position position="1"/>
    </location>
</feature>
<dbReference type="Gene3D" id="1.25.40.430">
    <property type="match status" value="1"/>
</dbReference>
<organism evidence="3">
    <name type="scientific">Cladocopium goreaui</name>
    <dbReference type="NCBI Taxonomy" id="2562237"/>
    <lineage>
        <taxon>Eukaryota</taxon>
        <taxon>Sar</taxon>
        <taxon>Alveolata</taxon>
        <taxon>Dinophyceae</taxon>
        <taxon>Suessiales</taxon>
        <taxon>Symbiodiniaceae</taxon>
        <taxon>Cladocopium</taxon>
    </lineage>
</organism>
<gene>
    <name evidence="3" type="ORF">C1SCF055_LOCUS21674</name>
</gene>
<reference evidence="3" key="1">
    <citation type="submission" date="2022-10" db="EMBL/GenBank/DDBJ databases">
        <authorList>
            <person name="Chen Y."/>
            <person name="Dougan E. K."/>
            <person name="Chan C."/>
            <person name="Rhodes N."/>
            <person name="Thang M."/>
        </authorList>
    </citation>
    <scope>NUCLEOTIDE SEQUENCE</scope>
</reference>
<feature type="domain" description="BUB1 N-terminal" evidence="2">
    <location>
        <begin position="3"/>
        <end position="48"/>
    </location>
</feature>
<evidence type="ECO:0000313" key="4">
    <source>
        <dbReference type="EMBL" id="CAL4782385.1"/>
    </source>
</evidence>
<feature type="compositionally biased region" description="Basic and acidic residues" evidence="1">
    <location>
        <begin position="153"/>
        <end position="166"/>
    </location>
</feature>
<proteinExistence type="predicted"/>
<evidence type="ECO:0000259" key="2">
    <source>
        <dbReference type="Pfam" id="PF08311"/>
    </source>
</evidence>
<feature type="region of interest" description="Disordered" evidence="1">
    <location>
        <begin position="153"/>
        <end position="174"/>
    </location>
</feature>
<comment type="caution">
    <text evidence="3">The sequence shown here is derived from an EMBL/GenBank/DDBJ whole genome shotgun (WGS) entry which is preliminary data.</text>
</comment>
<evidence type="ECO:0000313" key="5">
    <source>
        <dbReference type="Proteomes" id="UP001152797"/>
    </source>
</evidence>
<reference evidence="4 5" key="2">
    <citation type="submission" date="2024-05" db="EMBL/GenBank/DDBJ databases">
        <authorList>
            <person name="Chen Y."/>
            <person name="Shah S."/>
            <person name="Dougan E. K."/>
            <person name="Thang M."/>
            <person name="Chan C."/>
        </authorList>
    </citation>
    <scope>NUCLEOTIDE SEQUENCE [LARGE SCALE GENOMIC DNA]</scope>
</reference>
<protein>
    <submittedName>
        <fullName evidence="4">BUB1 N-terminal domain-containing protein</fullName>
    </submittedName>
</protein>
<sequence length="174" mass="19977">MEREPQEIFYFLFTNNIGKKDPALYEEWAFALERRKEYQKAHDLLFDGMFQCRDNSAASQRLSAIREALTMHMMDLGLWSENSGGPRMLSMEEPERTSRPALNPISIEEAKELNRPQECRPVESRRLSGGRPVLMRVRGQPGFANVIHEDLADDRPVLPGEPRESLFDTSALVP</sequence>
<dbReference type="EMBL" id="CAMXCT020002029">
    <property type="protein sequence ID" value="CAL1148448.1"/>
    <property type="molecule type" value="Genomic_DNA"/>
</dbReference>
<evidence type="ECO:0000313" key="3">
    <source>
        <dbReference type="EMBL" id="CAI3995073.1"/>
    </source>
</evidence>